<sequence>MCLMIYQVITSSYLPYIYPKLNKLDLSSGQFCTIAIFLAAVQYICEQQGDKSQQKFCKSQQSLCALNLVFHIFLRLSLLLLKNTNKIF</sequence>
<comment type="caution">
    <text evidence="1">The sequence shown here is derived from an EMBL/GenBank/DDBJ whole genome shotgun (WGS) entry which is preliminary data.</text>
</comment>
<keyword evidence="2" id="KW-1185">Reference proteome</keyword>
<name>A0A8S1XB04_9CILI</name>
<gene>
    <name evidence="1" type="ORF">PPENT_87.1.T1180007</name>
</gene>
<evidence type="ECO:0000313" key="1">
    <source>
        <dbReference type="EMBL" id="CAD8198198.1"/>
    </source>
</evidence>
<reference evidence="1" key="1">
    <citation type="submission" date="2021-01" db="EMBL/GenBank/DDBJ databases">
        <authorList>
            <consortium name="Genoscope - CEA"/>
            <person name="William W."/>
        </authorList>
    </citation>
    <scope>NUCLEOTIDE SEQUENCE</scope>
</reference>
<dbReference type="AlphaFoldDB" id="A0A8S1XB04"/>
<accession>A0A8S1XB04</accession>
<dbReference type="EMBL" id="CAJJDO010000118">
    <property type="protein sequence ID" value="CAD8198198.1"/>
    <property type="molecule type" value="Genomic_DNA"/>
</dbReference>
<proteinExistence type="predicted"/>
<dbReference type="Proteomes" id="UP000689195">
    <property type="component" value="Unassembled WGS sequence"/>
</dbReference>
<dbReference type="OrthoDB" id="77931at2759"/>
<evidence type="ECO:0000313" key="2">
    <source>
        <dbReference type="Proteomes" id="UP000689195"/>
    </source>
</evidence>
<protein>
    <submittedName>
        <fullName evidence="1">Uncharacterized protein</fullName>
    </submittedName>
</protein>
<organism evidence="1 2">
    <name type="scientific">Paramecium pentaurelia</name>
    <dbReference type="NCBI Taxonomy" id="43138"/>
    <lineage>
        <taxon>Eukaryota</taxon>
        <taxon>Sar</taxon>
        <taxon>Alveolata</taxon>
        <taxon>Ciliophora</taxon>
        <taxon>Intramacronucleata</taxon>
        <taxon>Oligohymenophorea</taxon>
        <taxon>Peniculida</taxon>
        <taxon>Parameciidae</taxon>
        <taxon>Paramecium</taxon>
    </lineage>
</organism>